<keyword evidence="2 5" id="KW-0645">Protease</keyword>
<evidence type="ECO:0000256" key="3">
    <source>
        <dbReference type="ARBA" id="ARBA00022801"/>
    </source>
</evidence>
<dbReference type="SUPFAM" id="SSF52743">
    <property type="entry name" value="Subtilisin-like"/>
    <property type="match status" value="1"/>
</dbReference>
<feature type="domain" description="Peptidase S8/S53" evidence="8">
    <location>
        <begin position="143"/>
        <end position="367"/>
    </location>
</feature>
<keyword evidence="4 5" id="KW-0720">Serine protease</keyword>
<dbReference type="InterPro" id="IPR037045">
    <property type="entry name" value="S8pro/Inhibitor_I9_sf"/>
</dbReference>
<keyword evidence="11" id="KW-1185">Reference proteome</keyword>
<evidence type="ECO:0000259" key="8">
    <source>
        <dbReference type="Pfam" id="PF00082"/>
    </source>
</evidence>
<dbReference type="GO" id="GO:0004252">
    <property type="term" value="F:serine-type endopeptidase activity"/>
    <property type="evidence" value="ECO:0007669"/>
    <property type="project" value="UniProtKB-UniRule"/>
</dbReference>
<dbReference type="InterPro" id="IPR022398">
    <property type="entry name" value="Peptidase_S8_His-AS"/>
</dbReference>
<dbReference type="GO" id="GO:0006508">
    <property type="term" value="P:proteolysis"/>
    <property type="evidence" value="ECO:0007669"/>
    <property type="project" value="UniProtKB-KW"/>
</dbReference>
<dbReference type="Gene3D" id="3.30.70.80">
    <property type="entry name" value="Peptidase S8 propeptide/proteinase inhibitor I9"/>
    <property type="match status" value="1"/>
</dbReference>
<evidence type="ECO:0000313" key="10">
    <source>
        <dbReference type="EMBL" id="KZV87237.1"/>
    </source>
</evidence>
<dbReference type="PRINTS" id="PR00723">
    <property type="entry name" value="SUBTILISIN"/>
</dbReference>
<dbReference type="InterPro" id="IPR010259">
    <property type="entry name" value="S8pro/Inhibitor_I9"/>
</dbReference>
<sequence>MFALKALVAAALALAASAAPNKLHTVQAFAGPIKANSYIVTLKADVSKDELLASQPEIASSVTHGEWDARLLNGFAGVFNPEQLNALRASDAVESIAQDGIYTIQTVQTDAAWGLGRLSSDGPVSGSSTALNYTYIYDAAGQGEGVDVYIVDTGINTAHVDFGGRASWGFSAGTLPSTDDHGHGTHVAGIATGTRFGVAKAANAVAVKVLNSAGSGTTADVVSGFNYVLTAAAASGRPSIASASLGGGASTAIDAAVQALVDAGVHVVVAAGNSNVNAANTSPARVAGAITVAAAGITDAKASFSNYGPIVDIWASGVDITSAFIGSNTATHVYSGTSQATPHVSGLAAVYISLNGNTTPADLAASLWSVSGALSGVPSGTVNRLAHSPATE</sequence>
<evidence type="ECO:0000259" key="9">
    <source>
        <dbReference type="Pfam" id="PF05922"/>
    </source>
</evidence>
<dbReference type="InterPro" id="IPR015500">
    <property type="entry name" value="Peptidase_S8_subtilisin-rel"/>
</dbReference>
<feature type="active site" description="Charge relay system" evidence="5">
    <location>
        <position position="152"/>
    </location>
</feature>
<dbReference type="Pfam" id="PF05922">
    <property type="entry name" value="Inhibitor_I9"/>
    <property type="match status" value="1"/>
</dbReference>
<comment type="similarity">
    <text evidence="1 5 6">Belongs to the peptidase S8 family.</text>
</comment>
<reference evidence="10 11" key="1">
    <citation type="journal article" date="2016" name="Mol. Biol. Evol.">
        <title>Comparative Genomics of Early-Diverging Mushroom-Forming Fungi Provides Insights into the Origins of Lignocellulose Decay Capabilities.</title>
        <authorList>
            <person name="Nagy L.G."/>
            <person name="Riley R."/>
            <person name="Tritt A."/>
            <person name="Adam C."/>
            <person name="Daum C."/>
            <person name="Floudas D."/>
            <person name="Sun H."/>
            <person name="Yadav J.S."/>
            <person name="Pangilinan J."/>
            <person name="Larsson K.H."/>
            <person name="Matsuura K."/>
            <person name="Barry K."/>
            <person name="Labutti K."/>
            <person name="Kuo R."/>
            <person name="Ohm R.A."/>
            <person name="Bhattacharya S.S."/>
            <person name="Shirouzu T."/>
            <person name="Yoshinaga Y."/>
            <person name="Martin F.M."/>
            <person name="Grigoriev I.V."/>
            <person name="Hibbett D.S."/>
        </authorList>
    </citation>
    <scope>NUCLEOTIDE SEQUENCE [LARGE SCALE GENOMIC DNA]</scope>
    <source>
        <strain evidence="10 11">HHB12029</strain>
    </source>
</reference>
<organism evidence="10 11">
    <name type="scientific">Exidia glandulosa HHB12029</name>
    <dbReference type="NCBI Taxonomy" id="1314781"/>
    <lineage>
        <taxon>Eukaryota</taxon>
        <taxon>Fungi</taxon>
        <taxon>Dikarya</taxon>
        <taxon>Basidiomycota</taxon>
        <taxon>Agaricomycotina</taxon>
        <taxon>Agaricomycetes</taxon>
        <taxon>Auriculariales</taxon>
        <taxon>Exidiaceae</taxon>
        <taxon>Exidia</taxon>
    </lineage>
</organism>
<evidence type="ECO:0000256" key="5">
    <source>
        <dbReference type="PROSITE-ProRule" id="PRU01240"/>
    </source>
</evidence>
<dbReference type="Pfam" id="PF00082">
    <property type="entry name" value="Peptidase_S8"/>
    <property type="match status" value="1"/>
</dbReference>
<dbReference type="InParanoid" id="A0A165ELR8"/>
<feature type="active site" description="Charge relay system" evidence="5">
    <location>
        <position position="183"/>
    </location>
</feature>
<dbReference type="InterPro" id="IPR023828">
    <property type="entry name" value="Peptidase_S8_Ser-AS"/>
</dbReference>
<feature type="chain" id="PRO_5007857261" evidence="7">
    <location>
        <begin position="19"/>
        <end position="392"/>
    </location>
</feature>
<dbReference type="PROSITE" id="PS00138">
    <property type="entry name" value="SUBTILASE_SER"/>
    <property type="match status" value="1"/>
</dbReference>
<dbReference type="InterPro" id="IPR000209">
    <property type="entry name" value="Peptidase_S8/S53_dom"/>
</dbReference>
<dbReference type="STRING" id="1314781.A0A165ELR8"/>
<dbReference type="PANTHER" id="PTHR43806">
    <property type="entry name" value="PEPTIDASE S8"/>
    <property type="match status" value="1"/>
</dbReference>
<proteinExistence type="inferred from homology"/>
<accession>A0A165ELR8</accession>
<dbReference type="InterPro" id="IPR034193">
    <property type="entry name" value="PCSK9_ProteinaseK-like"/>
</dbReference>
<evidence type="ECO:0000256" key="1">
    <source>
        <dbReference type="ARBA" id="ARBA00011073"/>
    </source>
</evidence>
<dbReference type="AlphaFoldDB" id="A0A165ELR8"/>
<dbReference type="PANTHER" id="PTHR43806:SF11">
    <property type="entry name" value="CEREVISIN-RELATED"/>
    <property type="match status" value="1"/>
</dbReference>
<dbReference type="FunFam" id="3.40.50.200:FF:000007">
    <property type="entry name" value="Subtilisin-like serine protease"/>
    <property type="match status" value="1"/>
</dbReference>
<evidence type="ECO:0000256" key="7">
    <source>
        <dbReference type="SAM" id="SignalP"/>
    </source>
</evidence>
<evidence type="ECO:0000256" key="4">
    <source>
        <dbReference type="ARBA" id="ARBA00022825"/>
    </source>
</evidence>
<keyword evidence="7" id="KW-0732">Signal</keyword>
<evidence type="ECO:0000256" key="2">
    <source>
        <dbReference type="ARBA" id="ARBA00022670"/>
    </source>
</evidence>
<dbReference type="InterPro" id="IPR023827">
    <property type="entry name" value="Peptidase_S8_Asp-AS"/>
</dbReference>
<dbReference type="CDD" id="cd04077">
    <property type="entry name" value="Peptidases_S8_PCSK9_ProteinaseK_like"/>
    <property type="match status" value="1"/>
</dbReference>
<dbReference type="Gene3D" id="3.40.50.200">
    <property type="entry name" value="Peptidase S8/S53 domain"/>
    <property type="match status" value="1"/>
</dbReference>
<dbReference type="InterPro" id="IPR050131">
    <property type="entry name" value="Peptidase_S8_subtilisin-like"/>
</dbReference>
<dbReference type="Proteomes" id="UP000077266">
    <property type="component" value="Unassembled WGS sequence"/>
</dbReference>
<dbReference type="PROSITE" id="PS00136">
    <property type="entry name" value="SUBTILASE_ASP"/>
    <property type="match status" value="1"/>
</dbReference>
<evidence type="ECO:0000313" key="11">
    <source>
        <dbReference type="Proteomes" id="UP000077266"/>
    </source>
</evidence>
<dbReference type="GO" id="GO:0005615">
    <property type="term" value="C:extracellular space"/>
    <property type="evidence" value="ECO:0007669"/>
    <property type="project" value="TreeGrafter"/>
</dbReference>
<evidence type="ECO:0000256" key="6">
    <source>
        <dbReference type="RuleBase" id="RU003355"/>
    </source>
</evidence>
<keyword evidence="3 5" id="KW-0378">Hydrolase</keyword>
<dbReference type="InterPro" id="IPR036852">
    <property type="entry name" value="Peptidase_S8/S53_dom_sf"/>
</dbReference>
<name>A0A165ELR8_EXIGL</name>
<feature type="active site" description="Charge relay system" evidence="5">
    <location>
        <position position="338"/>
    </location>
</feature>
<gene>
    <name evidence="10" type="ORF">EXIGLDRAFT_652362</name>
</gene>
<dbReference type="PROSITE" id="PS51892">
    <property type="entry name" value="SUBTILASE"/>
    <property type="match status" value="1"/>
</dbReference>
<protein>
    <submittedName>
        <fullName evidence="10">Peptidase 1</fullName>
    </submittedName>
</protein>
<dbReference type="OrthoDB" id="19448at2759"/>
<dbReference type="PROSITE" id="PS00137">
    <property type="entry name" value="SUBTILASE_HIS"/>
    <property type="match status" value="1"/>
</dbReference>
<dbReference type="SUPFAM" id="SSF54897">
    <property type="entry name" value="Protease propeptides/inhibitors"/>
    <property type="match status" value="1"/>
</dbReference>
<feature type="domain" description="Inhibitor I9" evidence="9">
    <location>
        <begin position="69"/>
        <end position="104"/>
    </location>
</feature>
<feature type="signal peptide" evidence="7">
    <location>
        <begin position="1"/>
        <end position="18"/>
    </location>
</feature>
<dbReference type="EMBL" id="KV426132">
    <property type="protein sequence ID" value="KZV87237.1"/>
    <property type="molecule type" value="Genomic_DNA"/>
</dbReference>